<feature type="compositionally biased region" description="Basic residues" evidence="3">
    <location>
        <begin position="1"/>
        <end position="12"/>
    </location>
</feature>
<dbReference type="PANTHER" id="PTHR24200:SF11">
    <property type="entry name" value="TOUCAN, ISOFORM A"/>
    <property type="match status" value="1"/>
</dbReference>
<dbReference type="PANTHER" id="PTHR24200">
    <property type="entry name" value="TOUCAN, ISOFORM A"/>
    <property type="match status" value="1"/>
</dbReference>
<feature type="compositionally biased region" description="Basic and acidic residues" evidence="3">
    <location>
        <begin position="101"/>
        <end position="111"/>
    </location>
</feature>
<feature type="region of interest" description="Disordered" evidence="3">
    <location>
        <begin position="375"/>
        <end position="482"/>
    </location>
</feature>
<keyword evidence="1 2" id="KW-0175">Coiled coil</keyword>
<feature type="region of interest" description="Disordered" evidence="3">
    <location>
        <begin position="606"/>
        <end position="645"/>
    </location>
</feature>
<dbReference type="GO" id="GO:0005737">
    <property type="term" value="C:cytoplasm"/>
    <property type="evidence" value="ECO:0007669"/>
    <property type="project" value="TreeGrafter"/>
</dbReference>
<reference evidence="4" key="2">
    <citation type="submission" date="2021-09" db="EMBL/GenBank/DDBJ databases">
        <authorList>
            <person name="Jia N."/>
            <person name="Wang J."/>
            <person name="Shi W."/>
            <person name="Du L."/>
            <person name="Sun Y."/>
            <person name="Zhan W."/>
            <person name="Jiang J."/>
            <person name="Wang Q."/>
            <person name="Zhang B."/>
            <person name="Ji P."/>
            <person name="Sakyi L.B."/>
            <person name="Cui X."/>
            <person name="Yuan T."/>
            <person name="Jiang B."/>
            <person name="Yang W."/>
            <person name="Lam T.T.-Y."/>
            <person name="Chang Q."/>
            <person name="Ding S."/>
            <person name="Wang X."/>
            <person name="Zhu J."/>
            <person name="Ruan X."/>
            <person name="Zhao L."/>
            <person name="Wei J."/>
            <person name="Que T."/>
            <person name="Du C."/>
            <person name="Cheng J."/>
            <person name="Dai P."/>
            <person name="Han X."/>
            <person name="Huang E."/>
            <person name="Gao Y."/>
            <person name="Liu J."/>
            <person name="Shao H."/>
            <person name="Ye R."/>
            <person name="Li L."/>
            <person name="Wei W."/>
            <person name="Wang X."/>
            <person name="Wang C."/>
            <person name="Huo Q."/>
            <person name="Li W."/>
            <person name="Guo W."/>
            <person name="Chen H."/>
            <person name="Chen S."/>
            <person name="Zhou L."/>
            <person name="Zhou L."/>
            <person name="Ni X."/>
            <person name="Tian J."/>
            <person name="Zhou Y."/>
            <person name="Sheng Y."/>
            <person name="Liu T."/>
            <person name="Pan Y."/>
            <person name="Xia L."/>
            <person name="Li J."/>
            <person name="Zhao F."/>
            <person name="Cao W."/>
        </authorList>
    </citation>
    <scope>NUCLEOTIDE SEQUENCE</scope>
    <source>
        <strain evidence="4">Rsan-2018</strain>
        <tissue evidence="4">Larvae</tissue>
    </source>
</reference>
<feature type="compositionally biased region" description="Basic residues" evidence="3">
    <location>
        <begin position="1320"/>
        <end position="1330"/>
    </location>
</feature>
<feature type="compositionally biased region" description="Low complexity" evidence="3">
    <location>
        <begin position="606"/>
        <end position="640"/>
    </location>
</feature>
<name>A0A9D4Q4G0_RHISA</name>
<dbReference type="InterPro" id="IPR051293">
    <property type="entry name" value="MTUS1/CCDC69"/>
</dbReference>
<feature type="region of interest" description="Disordered" evidence="3">
    <location>
        <begin position="1414"/>
        <end position="1433"/>
    </location>
</feature>
<evidence type="ECO:0000256" key="3">
    <source>
        <dbReference type="SAM" id="MobiDB-lite"/>
    </source>
</evidence>
<feature type="region of interest" description="Disordered" evidence="3">
    <location>
        <begin position="1304"/>
        <end position="1400"/>
    </location>
</feature>
<feature type="region of interest" description="Disordered" evidence="3">
    <location>
        <begin position="1"/>
        <end position="144"/>
    </location>
</feature>
<feature type="compositionally biased region" description="Polar residues" evidence="3">
    <location>
        <begin position="1337"/>
        <end position="1353"/>
    </location>
</feature>
<feature type="coiled-coil region" evidence="2">
    <location>
        <begin position="1153"/>
        <end position="1187"/>
    </location>
</feature>
<dbReference type="VEuPathDB" id="VectorBase:RSAN_046825"/>
<feature type="coiled-coil region" evidence="2">
    <location>
        <begin position="1217"/>
        <end position="1279"/>
    </location>
</feature>
<organism evidence="4 5">
    <name type="scientific">Rhipicephalus sanguineus</name>
    <name type="common">Brown dog tick</name>
    <name type="synonym">Ixodes sanguineus</name>
    <dbReference type="NCBI Taxonomy" id="34632"/>
    <lineage>
        <taxon>Eukaryota</taxon>
        <taxon>Metazoa</taxon>
        <taxon>Ecdysozoa</taxon>
        <taxon>Arthropoda</taxon>
        <taxon>Chelicerata</taxon>
        <taxon>Arachnida</taxon>
        <taxon>Acari</taxon>
        <taxon>Parasitiformes</taxon>
        <taxon>Ixodida</taxon>
        <taxon>Ixodoidea</taxon>
        <taxon>Ixodidae</taxon>
        <taxon>Rhipicephalinae</taxon>
        <taxon>Rhipicephalus</taxon>
        <taxon>Rhipicephalus</taxon>
    </lineage>
</organism>
<comment type="caution">
    <text evidence="4">The sequence shown here is derived from an EMBL/GenBank/DDBJ whole genome shotgun (WGS) entry which is preliminary data.</text>
</comment>
<keyword evidence="5" id="KW-1185">Reference proteome</keyword>
<dbReference type="GO" id="GO:0005634">
    <property type="term" value="C:nucleus"/>
    <property type="evidence" value="ECO:0007669"/>
    <property type="project" value="TreeGrafter"/>
</dbReference>
<dbReference type="EMBL" id="JABSTV010001248">
    <property type="protein sequence ID" value="KAH7968079.1"/>
    <property type="molecule type" value="Genomic_DNA"/>
</dbReference>
<feature type="compositionally biased region" description="Polar residues" evidence="3">
    <location>
        <begin position="848"/>
        <end position="867"/>
    </location>
</feature>
<sequence length="1466" mass="159414">MSSWRKKMRVKWNRNLDGGPSPSNAVGGEESPQLGLFERRGSLRKPSAPDAAKEEPFKRSWSFRIGGSGGGSKTKDASPGGNDKNAFLRMFRFGKDKKKGGHQEPGRRRMSDAAVTEAAARKEELSQWSSVPLDVSESPEAKRRQEAALVMRAHTLPRSLEAAPGGSECPDDAGGDANAIWGLIYCDPKAEVNGDVIRLPRTKSPRNRESRSGKVFSDAVLPHFLSPGHDLCGGDSEQDDEKRALKKLLLNGTCLAADVPSENADGGHSVANGAVMSGCSEAVSADCGPPSADSVQADSGVVSGAESCNEGKFLVAHSDTEAEEVPNAANEPCDHEISLSEQDGEPASNVTFVVEVNECYQDDCDQTEQVPCIENNREDTQPLADTEDGSQICTDSHDGAPEMCPLGTNADSNEQAANEDAEATDFEPSCQRQRHDSASTDSNCEECPAQDEFEFVAAEPARPEQQRRMSRETVSPISDVSDDFPADEKASFIFLKPDRAGESFLSSLSTPDDDLDGGPFGHQPLIAGDDCGTPAERYGNGVCSESDLESEDLNEPEEREVIIVDHLPAQESQDAPDVCVIGSDMIQSVNYETFVLENEVTLGTSGASSAQESAQSGGTRASTARADTPPPADADGSAPRDAVEEVPGANKLEASEGSFQDKLQYFNAISASPPKAASESKRPRTSRIPTASRLPRPSTAARPVKKESGIPVLTVAPVPAKRSRFGAKVGHIPQPSRNNGCTPQQRQQVTPALTRVTAAVAPNRDCSVAPKVPLFSGISKNAKHARHAAAESNIAAEEASKAQEAPGQLKRSGTFVLEESEQQQQHTDAVRSASLPRAAAEKDVVVRETSSASPRPKLHQQQTTSGKDNVKVDSVQKRRAASPVAPVVRDAAMKVAATCVSAASAPPSVQVPVVDSTDRALPSSDGDNDEDAVCPCCNTKKSTAGAATRVNSQGPGTGPPSKIGEARIQAQTKAEFTKEIQRLGALCESRTKELTMLKLQLRHASAGFASFAVIVQHLNAQVLQNNSFRIPKLSEELRKSQEEIEKARIAIEEYKNNIEELKQSHEKEIIALRAELEASHKKRTEELEAAHQNELTGYLEAHARKAKMKTFYTDVVDSSRKSNDETLDAMKQRHREKIDAINEEYSLQLDSINEDHQARYKELEQRYEALQQQYKQLQQQAREFQESVLSDTDAKIQWLSKKNADLQKEVESLNVVLEMRANQIQNLQHTKIELERKASEELDRCKVKMQKMEARIEDLQELLNEKAKVQSQLSVENARLRETSEKQNRQLSRLDMHNEELKYKLRESVSSPMRDGGNKARARSTAHKRYSVADPTAMSQSWHAADHQSSPRASNGGGRLLGGAHGLHRSNQTSHSLPRGSSEGFQPRMRRSMSETSPPQDACVQQLFASFTADVSGDGSTDESLPTFENSPCSQDDLLRLTWVKEDGDILQQDSVSPNTPRVDSS</sequence>
<feature type="region of interest" description="Disordered" evidence="3">
    <location>
        <begin position="789"/>
        <end position="883"/>
    </location>
</feature>
<gene>
    <name evidence="4" type="ORF">HPB52_005564</name>
</gene>
<dbReference type="GO" id="GO:0008017">
    <property type="term" value="F:microtubule binding"/>
    <property type="evidence" value="ECO:0007669"/>
    <property type="project" value="TreeGrafter"/>
</dbReference>
<protein>
    <recommendedName>
        <fullName evidence="6">Microtubule associated tumor suppressor candidate 2</fullName>
    </recommendedName>
</protein>
<evidence type="ECO:0008006" key="6">
    <source>
        <dbReference type="Google" id="ProtNLM"/>
    </source>
</evidence>
<evidence type="ECO:0000256" key="2">
    <source>
        <dbReference type="SAM" id="Coils"/>
    </source>
</evidence>
<feature type="region of interest" description="Disordered" evidence="3">
    <location>
        <begin position="671"/>
        <end position="707"/>
    </location>
</feature>
<accession>A0A9D4Q4G0</accession>
<evidence type="ECO:0000313" key="4">
    <source>
        <dbReference type="EMBL" id="KAH7968079.1"/>
    </source>
</evidence>
<feature type="coiled-coil region" evidence="2">
    <location>
        <begin position="1030"/>
        <end position="1093"/>
    </location>
</feature>
<proteinExistence type="predicted"/>
<reference evidence="4" key="1">
    <citation type="journal article" date="2020" name="Cell">
        <title>Large-Scale Comparative Analyses of Tick Genomes Elucidate Their Genetic Diversity and Vector Capacities.</title>
        <authorList>
            <consortium name="Tick Genome and Microbiome Consortium (TIGMIC)"/>
            <person name="Jia N."/>
            <person name="Wang J."/>
            <person name="Shi W."/>
            <person name="Du L."/>
            <person name="Sun Y."/>
            <person name="Zhan W."/>
            <person name="Jiang J.F."/>
            <person name="Wang Q."/>
            <person name="Zhang B."/>
            <person name="Ji P."/>
            <person name="Bell-Sakyi L."/>
            <person name="Cui X.M."/>
            <person name="Yuan T.T."/>
            <person name="Jiang B.G."/>
            <person name="Yang W.F."/>
            <person name="Lam T.T."/>
            <person name="Chang Q.C."/>
            <person name="Ding S.J."/>
            <person name="Wang X.J."/>
            <person name="Zhu J.G."/>
            <person name="Ruan X.D."/>
            <person name="Zhao L."/>
            <person name="Wei J.T."/>
            <person name="Ye R.Z."/>
            <person name="Que T.C."/>
            <person name="Du C.H."/>
            <person name="Zhou Y.H."/>
            <person name="Cheng J.X."/>
            <person name="Dai P.F."/>
            <person name="Guo W.B."/>
            <person name="Han X.H."/>
            <person name="Huang E.J."/>
            <person name="Li L.F."/>
            <person name="Wei W."/>
            <person name="Gao Y.C."/>
            <person name="Liu J.Z."/>
            <person name="Shao H.Z."/>
            <person name="Wang X."/>
            <person name="Wang C.C."/>
            <person name="Yang T.C."/>
            <person name="Huo Q.B."/>
            <person name="Li W."/>
            <person name="Chen H.Y."/>
            <person name="Chen S.E."/>
            <person name="Zhou L.G."/>
            <person name="Ni X.B."/>
            <person name="Tian J.H."/>
            <person name="Sheng Y."/>
            <person name="Liu T."/>
            <person name="Pan Y.S."/>
            <person name="Xia L.Y."/>
            <person name="Li J."/>
            <person name="Zhao F."/>
            <person name="Cao W.C."/>
        </authorList>
    </citation>
    <scope>NUCLEOTIDE SEQUENCE</scope>
    <source>
        <strain evidence="4">Rsan-2018</strain>
    </source>
</reference>
<evidence type="ECO:0000256" key="1">
    <source>
        <dbReference type="ARBA" id="ARBA00023054"/>
    </source>
</evidence>
<evidence type="ECO:0000313" key="5">
    <source>
        <dbReference type="Proteomes" id="UP000821837"/>
    </source>
</evidence>
<feature type="compositionally biased region" description="Polar residues" evidence="3">
    <location>
        <begin position="1418"/>
        <end position="1433"/>
    </location>
</feature>
<feature type="compositionally biased region" description="Gly residues" evidence="3">
    <location>
        <begin position="1355"/>
        <end position="1365"/>
    </location>
</feature>
<feature type="compositionally biased region" description="Basic and acidic residues" evidence="3">
    <location>
        <begin position="461"/>
        <end position="471"/>
    </location>
</feature>
<dbReference type="Proteomes" id="UP000821837">
    <property type="component" value="Unassembled WGS sequence"/>
</dbReference>